<evidence type="ECO:0000256" key="1">
    <source>
        <dbReference type="SAM" id="SignalP"/>
    </source>
</evidence>
<gene>
    <name evidence="3" type="ORF">GCM10022392_29030</name>
</gene>
<dbReference type="EMBL" id="BAABCV010000011">
    <property type="protein sequence ID" value="GAA4102262.1"/>
    <property type="molecule type" value="Genomic_DNA"/>
</dbReference>
<reference evidence="4" key="1">
    <citation type="journal article" date="2019" name="Int. J. Syst. Evol. Microbiol.">
        <title>The Global Catalogue of Microorganisms (GCM) 10K type strain sequencing project: providing services to taxonomists for standard genome sequencing and annotation.</title>
        <authorList>
            <consortium name="The Broad Institute Genomics Platform"/>
            <consortium name="The Broad Institute Genome Sequencing Center for Infectious Disease"/>
            <person name="Wu L."/>
            <person name="Ma J."/>
        </authorList>
    </citation>
    <scope>NUCLEOTIDE SEQUENCE [LARGE SCALE GENOMIC DNA]</scope>
    <source>
        <strain evidence="4">JCM 17085</strain>
    </source>
</reference>
<comment type="caution">
    <text evidence="3">The sequence shown here is derived from an EMBL/GenBank/DDBJ whole genome shotgun (WGS) entry which is preliminary data.</text>
</comment>
<dbReference type="Proteomes" id="UP001500841">
    <property type="component" value="Unassembled WGS sequence"/>
</dbReference>
<name>A0ABP7X259_9SPHI</name>
<organism evidence="3 4">
    <name type="scientific">Mucilaginibacter panaciglaebae</name>
    <dbReference type="NCBI Taxonomy" id="502331"/>
    <lineage>
        <taxon>Bacteria</taxon>
        <taxon>Pseudomonadati</taxon>
        <taxon>Bacteroidota</taxon>
        <taxon>Sphingobacteriia</taxon>
        <taxon>Sphingobacteriales</taxon>
        <taxon>Sphingobacteriaceae</taxon>
        <taxon>Mucilaginibacter</taxon>
    </lineage>
</organism>
<dbReference type="InterPro" id="IPR027991">
    <property type="entry name" value="DUF4488"/>
</dbReference>
<dbReference type="Pfam" id="PF14869">
    <property type="entry name" value="DUF4488"/>
    <property type="match status" value="1"/>
</dbReference>
<feature type="domain" description="DUF4488" evidence="2">
    <location>
        <begin position="32"/>
        <end position="140"/>
    </location>
</feature>
<evidence type="ECO:0000313" key="4">
    <source>
        <dbReference type="Proteomes" id="UP001500841"/>
    </source>
</evidence>
<proteinExistence type="predicted"/>
<keyword evidence="1" id="KW-0732">Signal</keyword>
<dbReference type="Gene3D" id="2.40.128.490">
    <property type="entry name" value="Uncharacterised protein PF14869, DUF4488"/>
    <property type="match status" value="1"/>
</dbReference>
<sequence>MKSILKFAALFLCFHFGATTVFAQADEKAFYGSWQLDESAYYGQQEPPVRYTKIFYPNHTFVNQQTKASKTFTSHSGRYTVNNDGTYTERSSYVKEGIGFVFKDKDVIIHYHFSDDKKLLTLSFTVANGASFTEHWRRTTDMLTLYSSVKTLLYAACVGKRRPGPSPLPVKQVL</sequence>
<feature type="signal peptide" evidence="1">
    <location>
        <begin position="1"/>
        <end position="23"/>
    </location>
</feature>
<evidence type="ECO:0000259" key="2">
    <source>
        <dbReference type="Pfam" id="PF14869"/>
    </source>
</evidence>
<feature type="chain" id="PRO_5045825131" description="DUF4488 domain-containing protein" evidence="1">
    <location>
        <begin position="24"/>
        <end position="174"/>
    </location>
</feature>
<keyword evidence="4" id="KW-1185">Reference proteome</keyword>
<protein>
    <recommendedName>
        <fullName evidence="2">DUF4488 domain-containing protein</fullName>
    </recommendedName>
</protein>
<dbReference type="RefSeq" id="WP_345106033.1">
    <property type="nucleotide sequence ID" value="NZ_BAABCV010000011.1"/>
</dbReference>
<evidence type="ECO:0000313" key="3">
    <source>
        <dbReference type="EMBL" id="GAA4102262.1"/>
    </source>
</evidence>
<accession>A0ABP7X259</accession>